<accession>A0ABY9K1E3</accession>
<comment type="similarity">
    <text evidence="1">Belongs to the helicase family. DnaB subfamily.</text>
</comment>
<keyword evidence="2" id="KW-0235">DNA replication</keyword>
<dbReference type="Gene3D" id="3.40.50.300">
    <property type="entry name" value="P-loop containing nucleotide triphosphate hydrolases"/>
    <property type="match status" value="1"/>
</dbReference>
<keyword evidence="12" id="KW-0614">Plasmid</keyword>
<keyword evidence="13" id="KW-1185">Reference proteome</keyword>
<evidence type="ECO:0000256" key="4">
    <source>
        <dbReference type="ARBA" id="ARBA00022801"/>
    </source>
</evidence>
<dbReference type="InterPro" id="IPR027417">
    <property type="entry name" value="P-loop_NTPase"/>
</dbReference>
<dbReference type="PANTHER" id="PTHR30153">
    <property type="entry name" value="REPLICATIVE DNA HELICASE DNAB"/>
    <property type="match status" value="1"/>
</dbReference>
<keyword evidence="6" id="KW-0067">ATP-binding</keyword>
<dbReference type="PANTHER" id="PTHR30153:SF2">
    <property type="entry name" value="REPLICATIVE DNA HELICASE"/>
    <property type="match status" value="1"/>
</dbReference>
<dbReference type="SUPFAM" id="SSF52540">
    <property type="entry name" value="P-loop containing nucleoside triphosphate hydrolases"/>
    <property type="match status" value="1"/>
</dbReference>
<evidence type="ECO:0000256" key="1">
    <source>
        <dbReference type="ARBA" id="ARBA00008428"/>
    </source>
</evidence>
<dbReference type="InterPro" id="IPR007694">
    <property type="entry name" value="DNA_helicase_DnaB-like_C"/>
</dbReference>
<sequence>MTKKQVLELFKFLKSVYPSIEVDQYKIDKWALLLKDQDPARVMRMAEDHAMHKPFPPSVADLRERKSEAYNKNYTDVIREWEKKLAEQNQAERAILAAIIKDGEIIKDINLESQHFSTAPDQVIFQAMKSLEEKEEIIDVVALKMELGHAYHQIGGSTYISTICEEPFDPQRIKAYEKMILRIFKMRKASEIGDQLTKLEGLRDLSKAKDLINKMNDIVDLSEDDQEFDLSESLMEIQNDVETVREGVNGIETGYTDLDILLDGLSEEELIILGARPSVGKTAFALGITTNACEKNDFVDFFSLEMSDKSLLTRMMCSVGNINSMKIKNATARFNDDDWKRYTHAQAIVSNYKNNLAIYDNSKVTVQEIRSKVKASIRKHPDKRHLVVIDYLTLITGSGRKERHLEIGEITRSLKRMARDLKVPILLLAQLSRAVEQRRDKRPMLSDLRDSGEIEQDADKIMFLHRDDYYDHESENANVLEVIVAKNRNGAVGTACLAFVKEYNKFVNLEKRYAS</sequence>
<dbReference type="CDD" id="cd00984">
    <property type="entry name" value="DnaB_C"/>
    <property type="match status" value="1"/>
</dbReference>
<keyword evidence="7" id="KW-0238">DNA-binding</keyword>
<dbReference type="Gene3D" id="1.10.860.10">
    <property type="entry name" value="DNAb Helicase, Chain A"/>
    <property type="match status" value="1"/>
</dbReference>
<dbReference type="Proteomes" id="UP001197974">
    <property type="component" value="Plasmid unnamed1"/>
</dbReference>
<dbReference type="InterPro" id="IPR016136">
    <property type="entry name" value="DNA_helicase_N/primase_C"/>
</dbReference>
<dbReference type="EMBL" id="CP129014">
    <property type="protein sequence ID" value="WLR44418.1"/>
    <property type="molecule type" value="Genomic_DNA"/>
</dbReference>
<dbReference type="Gene3D" id="1.10.8.200">
    <property type="entry name" value="Replisome organizer (g39p helicase loader/inhibitor protein)"/>
    <property type="match status" value="1"/>
</dbReference>
<dbReference type="Pfam" id="PF03796">
    <property type="entry name" value="DnaB_C"/>
    <property type="match status" value="1"/>
</dbReference>
<organism evidence="12 13">
    <name type="scientific">Bacillus carboniphilus</name>
    <dbReference type="NCBI Taxonomy" id="86663"/>
    <lineage>
        <taxon>Bacteria</taxon>
        <taxon>Bacillati</taxon>
        <taxon>Bacillota</taxon>
        <taxon>Bacilli</taxon>
        <taxon>Bacillales</taxon>
        <taxon>Bacillaceae</taxon>
        <taxon>Bacillus</taxon>
    </lineage>
</organism>
<evidence type="ECO:0000256" key="3">
    <source>
        <dbReference type="ARBA" id="ARBA00022741"/>
    </source>
</evidence>
<geneLocation type="plasmid" evidence="12 13">
    <name>unnamed1</name>
</geneLocation>
<dbReference type="Pfam" id="PF00772">
    <property type="entry name" value="DnaB"/>
    <property type="match status" value="1"/>
</dbReference>
<protein>
    <recommendedName>
        <fullName evidence="9">DNA 5'-3' helicase</fullName>
        <ecNumber evidence="9">5.6.2.3</ecNumber>
    </recommendedName>
</protein>
<keyword evidence="8" id="KW-0413">Isomerase</keyword>
<dbReference type="SUPFAM" id="SSF48024">
    <property type="entry name" value="N-terminal domain of DnaB helicase"/>
    <property type="match status" value="1"/>
</dbReference>
<evidence type="ECO:0000256" key="9">
    <source>
        <dbReference type="ARBA" id="ARBA00044969"/>
    </source>
</evidence>
<evidence type="ECO:0000256" key="6">
    <source>
        <dbReference type="ARBA" id="ARBA00022840"/>
    </source>
</evidence>
<gene>
    <name evidence="12" type="ORF">LC087_19110</name>
</gene>
<evidence type="ECO:0000259" key="11">
    <source>
        <dbReference type="PROSITE" id="PS51199"/>
    </source>
</evidence>
<keyword evidence="4" id="KW-0378">Hydrolase</keyword>
<dbReference type="InterPro" id="IPR036185">
    <property type="entry name" value="DNA_heli_DnaB-like_N_sf"/>
</dbReference>
<dbReference type="InterPro" id="IPR007693">
    <property type="entry name" value="DNA_helicase_DnaB-like_N"/>
</dbReference>
<keyword evidence="5" id="KW-0347">Helicase</keyword>
<dbReference type="PROSITE" id="PS51199">
    <property type="entry name" value="SF4_HELICASE"/>
    <property type="match status" value="1"/>
</dbReference>
<reference evidence="12 13" key="1">
    <citation type="submission" date="2023-06" db="EMBL/GenBank/DDBJ databases">
        <title>Five Gram-positive bacteria isolated from mangrove sediments in Shenzhen, Guangdong, China.</title>
        <authorList>
            <person name="Yu S."/>
            <person name="Zheng W."/>
            <person name="Huang Y."/>
        </authorList>
    </citation>
    <scope>NUCLEOTIDE SEQUENCE [LARGE SCALE GENOMIC DNA]</scope>
    <source>
        <strain evidence="12 13">SaN35-3</strain>
        <plasmid evidence="12 13">unnamed1</plasmid>
    </source>
</reference>
<feature type="domain" description="SF4 helicase" evidence="11">
    <location>
        <begin position="244"/>
        <end position="513"/>
    </location>
</feature>
<evidence type="ECO:0000256" key="5">
    <source>
        <dbReference type="ARBA" id="ARBA00022806"/>
    </source>
</evidence>
<evidence type="ECO:0000256" key="8">
    <source>
        <dbReference type="ARBA" id="ARBA00023235"/>
    </source>
</evidence>
<name>A0ABY9K1E3_9BACI</name>
<comment type="catalytic activity">
    <reaction evidence="10">
        <text>ATP + H2O = ADP + phosphate + H(+)</text>
        <dbReference type="Rhea" id="RHEA:13065"/>
        <dbReference type="ChEBI" id="CHEBI:15377"/>
        <dbReference type="ChEBI" id="CHEBI:15378"/>
        <dbReference type="ChEBI" id="CHEBI:30616"/>
        <dbReference type="ChEBI" id="CHEBI:43474"/>
        <dbReference type="ChEBI" id="CHEBI:456216"/>
        <dbReference type="EC" id="5.6.2.3"/>
    </reaction>
</comment>
<evidence type="ECO:0000313" key="12">
    <source>
        <dbReference type="EMBL" id="WLR44418.1"/>
    </source>
</evidence>
<evidence type="ECO:0000256" key="2">
    <source>
        <dbReference type="ARBA" id="ARBA00022705"/>
    </source>
</evidence>
<evidence type="ECO:0000256" key="7">
    <source>
        <dbReference type="ARBA" id="ARBA00023125"/>
    </source>
</evidence>
<keyword evidence="3" id="KW-0547">Nucleotide-binding</keyword>
<evidence type="ECO:0000256" key="10">
    <source>
        <dbReference type="ARBA" id="ARBA00048954"/>
    </source>
</evidence>
<evidence type="ECO:0000313" key="13">
    <source>
        <dbReference type="Proteomes" id="UP001197974"/>
    </source>
</evidence>
<proteinExistence type="inferred from homology"/>
<dbReference type="EC" id="5.6.2.3" evidence="9"/>
<dbReference type="RefSeq" id="WP_226540697.1">
    <property type="nucleotide sequence ID" value="NZ_CP129014.1"/>
</dbReference>